<dbReference type="PANTHER" id="PTHR42879">
    <property type="entry name" value="3-OXOACYL-(ACYL-CARRIER-PROTEIN) REDUCTASE"/>
    <property type="match status" value="1"/>
</dbReference>
<dbReference type="PRINTS" id="PR00081">
    <property type="entry name" value="GDHRDH"/>
</dbReference>
<dbReference type="EMBL" id="JADIKE010000019">
    <property type="protein sequence ID" value="MBM7123968.1"/>
    <property type="molecule type" value="Genomic_DNA"/>
</dbReference>
<dbReference type="CDD" id="cd05344">
    <property type="entry name" value="BKR_like_SDR_like"/>
    <property type="match status" value="1"/>
</dbReference>
<dbReference type="Gene3D" id="3.40.50.720">
    <property type="entry name" value="NAD(P)-binding Rossmann-like Domain"/>
    <property type="match status" value="1"/>
</dbReference>
<organism evidence="2 3">
    <name type="scientific">Dyella flava</name>
    <dbReference type="NCBI Taxonomy" id="1920170"/>
    <lineage>
        <taxon>Bacteria</taxon>
        <taxon>Pseudomonadati</taxon>
        <taxon>Pseudomonadota</taxon>
        <taxon>Gammaproteobacteria</taxon>
        <taxon>Lysobacterales</taxon>
        <taxon>Rhodanobacteraceae</taxon>
        <taxon>Dyella</taxon>
    </lineage>
</organism>
<gene>
    <name evidence="2" type="ORF">ISP19_01130</name>
</gene>
<proteinExistence type="inferred from homology"/>
<evidence type="ECO:0000256" key="1">
    <source>
        <dbReference type="ARBA" id="ARBA00006484"/>
    </source>
</evidence>
<dbReference type="Proteomes" id="UP001430149">
    <property type="component" value="Unassembled WGS sequence"/>
</dbReference>
<accession>A0ABS2K0Y0</accession>
<dbReference type="RefSeq" id="WP_204678732.1">
    <property type="nucleotide sequence ID" value="NZ_BSNR01000009.1"/>
</dbReference>
<evidence type="ECO:0000313" key="2">
    <source>
        <dbReference type="EMBL" id="MBM7123968.1"/>
    </source>
</evidence>
<sequence length="259" mass="27708">MDLGIKGKWALVCGGSQGLGRACADALAAEGVNLVLLARTQSTLEQAADDIRQSYRVEVSALPCDITTEQGRRSAVARCATPDILITNASGPSTGDFRSFTLEDWERAINSNMLAPVELIRMTVDGMMERGFGRVINITSWAVKSPIDAYGLSAAPRLGLTGFSSNVARSVAARNVTINNLLPGVYDTERSTSLLSAHAKHLGTTVEELERKAIQTIPANRFGRPREFGAACAFLCSVHAGYITGQNLLMDGGRYPGLF</sequence>
<name>A0ABS2K0Y0_9GAMM</name>
<comment type="similarity">
    <text evidence="1">Belongs to the short-chain dehydrogenases/reductases (SDR) family.</text>
</comment>
<dbReference type="InterPro" id="IPR002347">
    <property type="entry name" value="SDR_fam"/>
</dbReference>
<dbReference type="InterPro" id="IPR036291">
    <property type="entry name" value="NAD(P)-bd_dom_sf"/>
</dbReference>
<evidence type="ECO:0000313" key="3">
    <source>
        <dbReference type="Proteomes" id="UP001430149"/>
    </source>
</evidence>
<protein>
    <submittedName>
        <fullName evidence="2">SDR family oxidoreductase</fullName>
    </submittedName>
</protein>
<comment type="caution">
    <text evidence="2">The sequence shown here is derived from an EMBL/GenBank/DDBJ whole genome shotgun (WGS) entry which is preliminary data.</text>
</comment>
<reference evidence="2" key="1">
    <citation type="submission" date="2020-10" db="EMBL/GenBank/DDBJ databases">
        <title>Phylogeny of dyella-like bacteria.</title>
        <authorList>
            <person name="Fu J."/>
        </authorList>
    </citation>
    <scope>NUCLEOTIDE SEQUENCE</scope>
    <source>
        <strain evidence="2">DHOC52</strain>
    </source>
</reference>
<dbReference type="Pfam" id="PF13561">
    <property type="entry name" value="adh_short_C2"/>
    <property type="match status" value="1"/>
</dbReference>
<dbReference type="InterPro" id="IPR050259">
    <property type="entry name" value="SDR"/>
</dbReference>
<keyword evidence="3" id="KW-1185">Reference proteome</keyword>
<dbReference type="PANTHER" id="PTHR42879:SF6">
    <property type="entry name" value="NADPH-DEPENDENT REDUCTASE BACG"/>
    <property type="match status" value="1"/>
</dbReference>
<dbReference type="SUPFAM" id="SSF51735">
    <property type="entry name" value="NAD(P)-binding Rossmann-fold domains"/>
    <property type="match status" value="1"/>
</dbReference>